<keyword evidence="7 12" id="KW-0067">ATP-binding</keyword>
<dbReference type="PRINTS" id="PR00981">
    <property type="entry name" value="TRNASYNTHSER"/>
</dbReference>
<feature type="binding site" evidence="12">
    <location>
        <begin position="230"/>
        <end position="232"/>
    </location>
    <ligand>
        <name>L-serine</name>
        <dbReference type="ChEBI" id="CHEBI:33384"/>
    </ligand>
</feature>
<proteinExistence type="inferred from homology"/>
<sequence length="424" mass="47431">MLDIKRIRKEPEEVRRRLASRGVAAALDPVLKLDEQRRTLISESEELKAERKRRSPEIGKLKKEGRDTRALQEEIRGMGDRIRALDEQCRGIEAELEQQLLSLPNLPHGSVPAGEDETANPEISRSGEIPPFAFEPRPHWDLGARLGILDLERGAKLSGSGFPLLIGAGARLSRALVQFMLDLHTTEHGYTEVAPPFVVNADCMTGTGQLPKFREDMYCTEGDELFLIPTAEVPLTNIYREEILEGPLPVRLTAYTPCFRREAGAAGRDTRGLIRVHQFDKVELVKFARPETSCEELELLRADAEAVLQKLGLTYRVIELCTGDLGFGAAKCYDIELWAPAQERWLEVSSCSNFEDFQARRARIRFRDGDGKPQLVHTLNGSGVALPRLIVAILEQNQREDGSVEVPGALRPYMGGMEWLTPDS</sequence>
<dbReference type="PANTHER" id="PTHR43697">
    <property type="entry name" value="SERYL-TRNA SYNTHETASE"/>
    <property type="match status" value="1"/>
</dbReference>
<feature type="binding site" evidence="14">
    <location>
        <begin position="276"/>
        <end position="279"/>
    </location>
    <ligand>
        <name>ATP</name>
        <dbReference type="ChEBI" id="CHEBI:30616"/>
    </ligand>
</feature>
<keyword evidence="5 12" id="KW-0436">Ligase</keyword>
<evidence type="ECO:0000256" key="7">
    <source>
        <dbReference type="ARBA" id="ARBA00022840"/>
    </source>
</evidence>
<name>A0A0G3EH72_9BACT</name>
<dbReference type="NCBIfam" id="TIGR00414">
    <property type="entry name" value="serS"/>
    <property type="match status" value="1"/>
</dbReference>
<reference evidence="18" key="1">
    <citation type="submission" date="2015-02" db="EMBL/GenBank/DDBJ databases">
        <title>Description and complete genome sequence of the first cultured representative of the subdivision 5 of the Verrucomicrobia phylum.</title>
        <authorList>
            <person name="Spring S."/>
            <person name="Bunk B."/>
            <person name="Sproer C."/>
            <person name="Klenk H.-P."/>
        </authorList>
    </citation>
    <scope>NUCLEOTIDE SEQUENCE [LARGE SCALE GENOMIC DNA]</scope>
    <source>
        <strain evidence="18">L21-Fru-AB</strain>
    </source>
</reference>
<feature type="binding site" evidence="13">
    <location>
        <position position="380"/>
    </location>
    <ligand>
        <name>L-serine</name>
        <dbReference type="ChEBI" id="CHEBI:33384"/>
    </ligand>
</feature>
<dbReference type="GO" id="GO:0005737">
    <property type="term" value="C:cytoplasm"/>
    <property type="evidence" value="ECO:0007669"/>
    <property type="project" value="UniProtKB-SubCell"/>
</dbReference>
<comment type="similarity">
    <text evidence="3 12">Belongs to the class-II aminoacyl-tRNA synthetase family. Type-1 seryl-tRNA synthetase subfamily.</text>
</comment>
<comment type="domain">
    <text evidence="12">Consists of two distinct domains, a catalytic core and a N-terminal extension that is involved in tRNA binding.</text>
</comment>
<feature type="binding site" evidence="12">
    <location>
        <position position="382"/>
    </location>
    <ligand>
        <name>L-serine</name>
        <dbReference type="ChEBI" id="CHEBI:33384"/>
    </ligand>
</feature>
<evidence type="ECO:0000256" key="3">
    <source>
        <dbReference type="ARBA" id="ARBA00010728"/>
    </source>
</evidence>
<keyword evidence="18" id="KW-1185">Reference proteome</keyword>
<dbReference type="SUPFAM" id="SSF55681">
    <property type="entry name" value="Class II aaRS and biotin synthetases"/>
    <property type="match status" value="1"/>
</dbReference>
<feature type="domain" description="Aminoacyl-transfer RNA synthetases class-II family profile" evidence="16">
    <location>
        <begin position="138"/>
        <end position="407"/>
    </location>
</feature>
<comment type="catalytic activity">
    <reaction evidence="11 12">
        <text>tRNA(Ser) + L-serine + ATP = L-seryl-tRNA(Ser) + AMP + diphosphate + H(+)</text>
        <dbReference type="Rhea" id="RHEA:12292"/>
        <dbReference type="Rhea" id="RHEA-COMP:9669"/>
        <dbReference type="Rhea" id="RHEA-COMP:9703"/>
        <dbReference type="ChEBI" id="CHEBI:15378"/>
        <dbReference type="ChEBI" id="CHEBI:30616"/>
        <dbReference type="ChEBI" id="CHEBI:33019"/>
        <dbReference type="ChEBI" id="CHEBI:33384"/>
        <dbReference type="ChEBI" id="CHEBI:78442"/>
        <dbReference type="ChEBI" id="CHEBI:78533"/>
        <dbReference type="ChEBI" id="CHEBI:456215"/>
        <dbReference type="EC" id="6.1.1.11"/>
    </reaction>
</comment>
<keyword evidence="9 12" id="KW-0030">Aminoacyl-tRNA synthetase</keyword>
<evidence type="ECO:0000313" key="18">
    <source>
        <dbReference type="Proteomes" id="UP000035268"/>
    </source>
</evidence>
<dbReference type="InterPro" id="IPR002314">
    <property type="entry name" value="aa-tRNA-synt_IIb"/>
</dbReference>
<dbReference type="UniPathway" id="UPA00906">
    <property type="reaction ID" value="UER00895"/>
</dbReference>
<dbReference type="InterPro" id="IPR045864">
    <property type="entry name" value="aa-tRNA-synth_II/BPL/LPL"/>
</dbReference>
<evidence type="ECO:0000256" key="15">
    <source>
        <dbReference type="SAM" id="MobiDB-lite"/>
    </source>
</evidence>
<dbReference type="PATRIC" id="fig|1609981.3.peg.2595"/>
<keyword evidence="6 12" id="KW-0547">Nucleotide-binding</keyword>
<dbReference type="KEGG" id="vbl:L21SP4_02486"/>
<protein>
    <recommendedName>
        <fullName evidence="12">Serine--tRNA ligase</fullName>
        <ecNumber evidence="12">6.1.1.11</ecNumber>
    </recommendedName>
    <alternativeName>
        <fullName evidence="12">Seryl-tRNA synthetase</fullName>
        <shortName evidence="12">SerRS</shortName>
    </alternativeName>
    <alternativeName>
        <fullName evidence="12">Seryl-tRNA(Ser/Sec) synthetase</fullName>
    </alternativeName>
</protein>
<evidence type="ECO:0000256" key="2">
    <source>
        <dbReference type="ARBA" id="ARBA00005045"/>
    </source>
</evidence>
<feature type="binding site" evidence="13">
    <location>
        <position position="260"/>
    </location>
    <ligand>
        <name>L-serine</name>
        <dbReference type="ChEBI" id="CHEBI:33384"/>
    </ligand>
</feature>
<evidence type="ECO:0000256" key="14">
    <source>
        <dbReference type="PIRSR" id="PIRSR001529-2"/>
    </source>
</evidence>
<evidence type="ECO:0000256" key="4">
    <source>
        <dbReference type="ARBA" id="ARBA00022490"/>
    </source>
</evidence>
<dbReference type="SUPFAM" id="SSF46589">
    <property type="entry name" value="tRNA-binding arm"/>
    <property type="match status" value="1"/>
</dbReference>
<dbReference type="InterPro" id="IPR002317">
    <property type="entry name" value="Ser-tRNA-ligase_type_1"/>
</dbReference>
<accession>A0A0G3EH72</accession>
<dbReference type="RefSeq" id="WP_052882906.1">
    <property type="nucleotide sequence ID" value="NZ_CP010904.1"/>
</dbReference>
<evidence type="ECO:0000256" key="12">
    <source>
        <dbReference type="HAMAP-Rule" id="MF_00176"/>
    </source>
</evidence>
<dbReference type="GO" id="GO:0004828">
    <property type="term" value="F:serine-tRNA ligase activity"/>
    <property type="evidence" value="ECO:0007669"/>
    <property type="project" value="UniProtKB-UniRule"/>
</dbReference>
<dbReference type="GO" id="GO:0006434">
    <property type="term" value="P:seryl-tRNA aminoacylation"/>
    <property type="evidence" value="ECO:0007669"/>
    <property type="project" value="UniProtKB-UniRule"/>
</dbReference>
<feature type="binding site" evidence="12 14">
    <location>
        <begin position="347"/>
        <end position="350"/>
    </location>
    <ligand>
        <name>ATP</name>
        <dbReference type="ChEBI" id="CHEBI:30616"/>
    </ligand>
</feature>
<dbReference type="PROSITE" id="PS50862">
    <property type="entry name" value="AA_TRNA_LIGASE_II"/>
    <property type="match status" value="1"/>
</dbReference>
<evidence type="ECO:0000256" key="10">
    <source>
        <dbReference type="ARBA" id="ARBA00047929"/>
    </source>
</evidence>
<evidence type="ECO:0000256" key="5">
    <source>
        <dbReference type="ARBA" id="ARBA00022598"/>
    </source>
</evidence>
<dbReference type="InterPro" id="IPR006195">
    <property type="entry name" value="aa-tRNA-synth_II"/>
</dbReference>
<dbReference type="InterPro" id="IPR010978">
    <property type="entry name" value="tRNA-bd_arm"/>
</dbReference>
<dbReference type="Gene3D" id="1.10.287.40">
    <property type="entry name" value="Serine-tRNA synthetase, tRNA binding domain"/>
    <property type="match status" value="1"/>
</dbReference>
<comment type="function">
    <text evidence="12">Catalyzes the attachment of serine to tRNA(Ser). Is also able to aminoacylate tRNA(Sec) with serine, to form the misacylated tRNA L-seryl-tRNA(Sec), which will be further converted into selenocysteinyl-tRNA(Sec).</text>
</comment>
<dbReference type="EC" id="6.1.1.11" evidence="12"/>
<comment type="subunit">
    <text evidence="12">Homodimer. The tRNA molecule binds across the dimer.</text>
</comment>
<evidence type="ECO:0000256" key="11">
    <source>
        <dbReference type="ARBA" id="ARBA00048823"/>
    </source>
</evidence>
<gene>
    <name evidence="12 17" type="primary">serS</name>
    <name evidence="17" type="ORF">L21SP4_02486</name>
</gene>
<comment type="subcellular location">
    <subcellularLocation>
        <location evidence="1 12">Cytoplasm</location>
    </subcellularLocation>
</comment>
<evidence type="ECO:0000259" key="16">
    <source>
        <dbReference type="PROSITE" id="PS50862"/>
    </source>
</evidence>
<dbReference type="Pfam" id="PF02403">
    <property type="entry name" value="Seryl_tRNA_N"/>
    <property type="match status" value="1"/>
</dbReference>
<dbReference type="EMBL" id="CP010904">
    <property type="protein sequence ID" value="AKJ65708.1"/>
    <property type="molecule type" value="Genomic_DNA"/>
</dbReference>
<feature type="region of interest" description="Disordered" evidence="15">
    <location>
        <begin position="41"/>
        <end position="67"/>
    </location>
</feature>
<keyword evidence="4 12" id="KW-0963">Cytoplasm</keyword>
<feature type="binding site" evidence="13">
    <location>
        <position position="230"/>
    </location>
    <ligand>
        <name>L-serine</name>
        <dbReference type="ChEBI" id="CHEBI:33384"/>
    </ligand>
</feature>
<evidence type="ECO:0000256" key="13">
    <source>
        <dbReference type="PIRSR" id="PIRSR001529-1"/>
    </source>
</evidence>
<dbReference type="STRING" id="1307763.L21SP4_02486"/>
<dbReference type="Pfam" id="PF00587">
    <property type="entry name" value="tRNA-synt_2b"/>
    <property type="match status" value="1"/>
</dbReference>
<dbReference type="Proteomes" id="UP000035268">
    <property type="component" value="Chromosome"/>
</dbReference>
<dbReference type="InterPro" id="IPR015866">
    <property type="entry name" value="Ser-tRNA-synth_1_N"/>
</dbReference>
<dbReference type="AlphaFoldDB" id="A0A0G3EH72"/>
<organism evidence="17 18">
    <name type="scientific">Kiritimatiella glycovorans</name>
    <dbReference type="NCBI Taxonomy" id="1307763"/>
    <lineage>
        <taxon>Bacteria</taxon>
        <taxon>Pseudomonadati</taxon>
        <taxon>Kiritimatiellota</taxon>
        <taxon>Kiritimatiellia</taxon>
        <taxon>Kiritimatiellales</taxon>
        <taxon>Kiritimatiellaceae</taxon>
        <taxon>Kiritimatiella</taxon>
    </lineage>
</organism>
<dbReference type="CDD" id="cd00770">
    <property type="entry name" value="SerRS_core"/>
    <property type="match status" value="1"/>
</dbReference>
<reference evidence="17 18" key="2">
    <citation type="journal article" date="2016" name="ISME J.">
        <title>Characterization of the first cultured representative of Verrucomicrobia subdivision 5 indicates the proposal of a novel phylum.</title>
        <authorList>
            <person name="Spring S."/>
            <person name="Bunk B."/>
            <person name="Sproer C."/>
            <person name="Schumann P."/>
            <person name="Rohde M."/>
            <person name="Tindall B.J."/>
            <person name="Klenk H.P."/>
        </authorList>
    </citation>
    <scope>NUCLEOTIDE SEQUENCE [LARGE SCALE GENOMIC DNA]</scope>
    <source>
        <strain evidence="17 18">L21-Fru-AB</strain>
    </source>
</reference>
<dbReference type="InterPro" id="IPR042103">
    <property type="entry name" value="SerRS_1_N_sf"/>
</dbReference>
<evidence type="ECO:0000313" key="17">
    <source>
        <dbReference type="EMBL" id="AKJ65708.1"/>
    </source>
</evidence>
<dbReference type="InterPro" id="IPR033729">
    <property type="entry name" value="SerRS_core"/>
</dbReference>
<feature type="binding site" evidence="12 14">
    <location>
        <begin position="260"/>
        <end position="262"/>
    </location>
    <ligand>
        <name>ATP</name>
        <dbReference type="ChEBI" id="CHEBI:30616"/>
    </ligand>
</feature>
<keyword evidence="8 12" id="KW-0648">Protein biosynthesis</keyword>
<dbReference type="PIRSF" id="PIRSF001529">
    <property type="entry name" value="Ser-tRNA-synth_IIa"/>
    <property type="match status" value="1"/>
</dbReference>
<dbReference type="PANTHER" id="PTHR43697:SF1">
    <property type="entry name" value="SERINE--TRNA LIGASE"/>
    <property type="match status" value="1"/>
</dbReference>
<dbReference type="Gene3D" id="3.30.930.10">
    <property type="entry name" value="Bira Bifunctional Protein, Domain 2"/>
    <property type="match status" value="1"/>
</dbReference>
<evidence type="ECO:0000256" key="1">
    <source>
        <dbReference type="ARBA" id="ARBA00004496"/>
    </source>
</evidence>
<feature type="binding site" evidence="12 13">
    <location>
        <position position="283"/>
    </location>
    <ligand>
        <name>L-serine</name>
        <dbReference type="ChEBI" id="CHEBI:33384"/>
    </ligand>
</feature>
<comment type="pathway">
    <text evidence="2 12">Aminoacyl-tRNA biosynthesis; selenocysteinyl-tRNA(Sec) biosynthesis; L-seryl-tRNA(Sec) from L-serine and tRNA(Sec): step 1/1.</text>
</comment>
<dbReference type="OrthoDB" id="9804647at2"/>
<evidence type="ECO:0000256" key="8">
    <source>
        <dbReference type="ARBA" id="ARBA00022917"/>
    </source>
</evidence>
<dbReference type="GO" id="GO:0005524">
    <property type="term" value="F:ATP binding"/>
    <property type="evidence" value="ECO:0007669"/>
    <property type="project" value="UniProtKB-UniRule"/>
</dbReference>
<evidence type="ECO:0000256" key="6">
    <source>
        <dbReference type="ARBA" id="ARBA00022741"/>
    </source>
</evidence>
<dbReference type="HAMAP" id="MF_00176">
    <property type="entry name" value="Ser_tRNA_synth_type1"/>
    <property type="match status" value="1"/>
</dbReference>
<feature type="binding site" evidence="12">
    <location>
        <position position="276"/>
    </location>
    <ligand>
        <name>ATP</name>
        <dbReference type="ChEBI" id="CHEBI:30616"/>
    </ligand>
</feature>
<evidence type="ECO:0000256" key="9">
    <source>
        <dbReference type="ARBA" id="ARBA00023146"/>
    </source>
</evidence>
<comment type="catalytic activity">
    <reaction evidence="10 12">
        <text>tRNA(Sec) + L-serine + ATP = L-seryl-tRNA(Sec) + AMP + diphosphate + H(+)</text>
        <dbReference type="Rhea" id="RHEA:42580"/>
        <dbReference type="Rhea" id="RHEA-COMP:9742"/>
        <dbReference type="Rhea" id="RHEA-COMP:10128"/>
        <dbReference type="ChEBI" id="CHEBI:15378"/>
        <dbReference type="ChEBI" id="CHEBI:30616"/>
        <dbReference type="ChEBI" id="CHEBI:33019"/>
        <dbReference type="ChEBI" id="CHEBI:33384"/>
        <dbReference type="ChEBI" id="CHEBI:78442"/>
        <dbReference type="ChEBI" id="CHEBI:78533"/>
        <dbReference type="ChEBI" id="CHEBI:456215"/>
        <dbReference type="EC" id="6.1.1.11"/>
    </reaction>
</comment>
<dbReference type="GO" id="GO:0016260">
    <property type="term" value="P:selenocysteine biosynthetic process"/>
    <property type="evidence" value="ECO:0007669"/>
    <property type="project" value="UniProtKB-UniRule"/>
</dbReference>